<reference evidence="1 2" key="1">
    <citation type="submission" date="2021-06" db="EMBL/GenBank/DDBJ databases">
        <authorList>
            <person name="Lu T."/>
            <person name="Wang Q."/>
            <person name="Han X."/>
        </authorList>
    </citation>
    <scope>NUCLEOTIDE SEQUENCE [LARGE SCALE GENOMIC DNA]</scope>
    <source>
        <strain evidence="1 2">LAM0050</strain>
    </source>
</reference>
<keyword evidence="2" id="KW-1185">Reference proteome</keyword>
<comment type="caution">
    <text evidence="1">The sequence shown here is derived from an EMBL/GenBank/DDBJ whole genome shotgun (WGS) entry which is preliminary data.</text>
</comment>
<evidence type="ECO:0000313" key="1">
    <source>
        <dbReference type="EMBL" id="MBV4396729.1"/>
    </source>
</evidence>
<sequence length="220" mass="24607">MASHHVITKDYPENLSGGIMVCGINFGYSAEEEALDAQGKTKAPEPLSFFSDETINNTRFRTRVLNWLSGWGIQLETQPGKEGPRERAFWQTNWSDTQTRSVDSHEKINFETLVNDADGILELIEQRRPSVIIFVGSQLIEALNDIRLRKRVETILGPRPGNAQIVRSKPGSNGSTFKMLLQTFGDTSIVSLPHPQTIGLTNEQVASFSLPEEVRAKILR</sequence>
<accession>A0ABS6NM73</accession>
<dbReference type="RefSeq" id="WP_217734809.1">
    <property type="nucleotide sequence ID" value="NZ_JAHSPR010000003.1"/>
</dbReference>
<dbReference type="Proteomes" id="UP000722165">
    <property type="component" value="Unassembled WGS sequence"/>
</dbReference>
<protein>
    <recommendedName>
        <fullName evidence="3">Uracil-DNA glycosylase-like domain-containing protein</fullName>
    </recommendedName>
</protein>
<proteinExistence type="predicted"/>
<evidence type="ECO:0000313" key="2">
    <source>
        <dbReference type="Proteomes" id="UP000722165"/>
    </source>
</evidence>
<evidence type="ECO:0008006" key="3">
    <source>
        <dbReference type="Google" id="ProtNLM"/>
    </source>
</evidence>
<name>A0ABS6NM73_9BURK</name>
<organism evidence="1 2">
    <name type="scientific">Advenella alkanexedens</name>
    <dbReference type="NCBI Taxonomy" id="1481665"/>
    <lineage>
        <taxon>Bacteria</taxon>
        <taxon>Pseudomonadati</taxon>
        <taxon>Pseudomonadota</taxon>
        <taxon>Betaproteobacteria</taxon>
        <taxon>Burkholderiales</taxon>
        <taxon>Alcaligenaceae</taxon>
    </lineage>
</organism>
<gene>
    <name evidence="1" type="ORF">KU392_05570</name>
</gene>
<dbReference type="EMBL" id="JAHSPR010000003">
    <property type="protein sequence ID" value="MBV4396729.1"/>
    <property type="molecule type" value="Genomic_DNA"/>
</dbReference>